<dbReference type="PANTHER" id="PTHR11544">
    <property type="entry name" value="COLD SHOCK DOMAIN CONTAINING PROTEINS"/>
    <property type="match status" value="1"/>
</dbReference>
<dbReference type="Pfam" id="PF00313">
    <property type="entry name" value="CSD"/>
    <property type="match status" value="1"/>
</dbReference>
<dbReference type="Gene3D" id="2.40.50.140">
    <property type="entry name" value="Nucleic acid-binding proteins"/>
    <property type="match status" value="1"/>
</dbReference>
<evidence type="ECO:0000256" key="2">
    <source>
        <dbReference type="ARBA" id="ARBA00022490"/>
    </source>
</evidence>
<accession>A0A840D7W5</accession>
<dbReference type="EMBL" id="JANUBL010000004">
    <property type="protein sequence ID" value="MCS4122150.1"/>
    <property type="molecule type" value="Genomic_DNA"/>
</dbReference>
<dbReference type="RefSeq" id="WP_011403726.1">
    <property type="nucleotide sequence ID" value="NZ_CALTRV010000017.1"/>
</dbReference>
<dbReference type="OMA" id="DGQKVQF"/>
<evidence type="ECO:0000313" key="8">
    <source>
        <dbReference type="EMBL" id="MCS4036856.1"/>
    </source>
</evidence>
<dbReference type="EMBL" id="JANTZM010000001">
    <property type="protein sequence ID" value="MCS4156160.1"/>
    <property type="molecule type" value="Genomic_DNA"/>
</dbReference>
<evidence type="ECO:0000313" key="7">
    <source>
        <dbReference type="EMBL" id="MCS3952905.1"/>
    </source>
</evidence>
<dbReference type="InterPro" id="IPR012156">
    <property type="entry name" value="Cold_shock_CspA"/>
</dbReference>
<dbReference type="Proteomes" id="UP001155057">
    <property type="component" value="Unassembled WGS sequence"/>
</dbReference>
<evidence type="ECO:0000313" key="11">
    <source>
        <dbReference type="Proteomes" id="UP001155027"/>
    </source>
</evidence>
<dbReference type="SMART" id="SM00357">
    <property type="entry name" value="CSP"/>
    <property type="match status" value="1"/>
</dbReference>
<dbReference type="PRINTS" id="PR00050">
    <property type="entry name" value="COLDSHOCK"/>
</dbReference>
<dbReference type="CDD" id="cd04458">
    <property type="entry name" value="CSP_CDS"/>
    <property type="match status" value="1"/>
</dbReference>
<sequence>METGTVKWFSPAEGYGFVEPDNGEDDVFLHHSEVPDEDLEEGDRLEFEIEETEKGLNAVNIEALTEPEW</sequence>
<dbReference type="InterPro" id="IPR012340">
    <property type="entry name" value="NA-bd_OB-fold"/>
</dbReference>
<dbReference type="GO" id="GO:0005829">
    <property type="term" value="C:cytosol"/>
    <property type="evidence" value="ECO:0007669"/>
    <property type="project" value="UniProtKB-ARBA"/>
</dbReference>
<dbReference type="EMBL" id="JANUBF010000011">
    <property type="protein sequence ID" value="MCS4036856.1"/>
    <property type="molecule type" value="Genomic_DNA"/>
</dbReference>
<comment type="caution">
    <text evidence="4">The sequence shown here is derived from an EMBL/GenBank/DDBJ whole genome shotgun (WGS) entry which is preliminary data.</text>
</comment>
<evidence type="ECO:0000313" key="6">
    <source>
        <dbReference type="EMBL" id="MCS3865073.1"/>
    </source>
</evidence>
<dbReference type="Proteomes" id="UP001155110">
    <property type="component" value="Unassembled WGS sequence"/>
</dbReference>
<dbReference type="AlphaFoldDB" id="A0A840D7W5"/>
<dbReference type="InterPro" id="IPR050181">
    <property type="entry name" value="Cold_shock_domain"/>
</dbReference>
<dbReference type="PROSITE" id="PS51857">
    <property type="entry name" value="CSD_2"/>
    <property type="match status" value="1"/>
</dbReference>
<dbReference type="Proteomes" id="UP001155040">
    <property type="component" value="Unassembled WGS sequence"/>
</dbReference>
<evidence type="ECO:0000313" key="10">
    <source>
        <dbReference type="EMBL" id="MCS4156160.1"/>
    </source>
</evidence>
<gene>
    <name evidence="9" type="ORF">GGP45_002508</name>
    <name evidence="5" type="ORF">GGP61_002012</name>
    <name evidence="4" type="ORF">GGP71_002538</name>
    <name evidence="6" type="ORF">GGP82_001622</name>
    <name evidence="7" type="ORF">GGP83_002878</name>
    <name evidence="10" type="ORF">GGP99_000091</name>
    <name evidence="8" type="ORF">GGQ01_001926</name>
</gene>
<dbReference type="InterPro" id="IPR011129">
    <property type="entry name" value="CSD"/>
</dbReference>
<dbReference type="EMBL" id="JANUAU010000008">
    <property type="protein sequence ID" value="MCS3678599.1"/>
    <property type="molecule type" value="Genomic_DNA"/>
</dbReference>
<organism evidence="4 11">
    <name type="scientific">Salinibacter ruber</name>
    <dbReference type="NCBI Taxonomy" id="146919"/>
    <lineage>
        <taxon>Bacteria</taxon>
        <taxon>Pseudomonadati</taxon>
        <taxon>Rhodothermota</taxon>
        <taxon>Rhodothermia</taxon>
        <taxon>Rhodothermales</taxon>
        <taxon>Salinibacteraceae</taxon>
        <taxon>Salinibacter</taxon>
    </lineage>
</organism>
<dbReference type="Proteomes" id="UP001155010">
    <property type="component" value="Unassembled WGS sequence"/>
</dbReference>
<evidence type="ECO:0000256" key="1">
    <source>
        <dbReference type="ARBA" id="ARBA00004496"/>
    </source>
</evidence>
<dbReference type="Proteomes" id="UP001155027">
    <property type="component" value="Unassembled WGS sequence"/>
</dbReference>
<evidence type="ECO:0000313" key="9">
    <source>
        <dbReference type="EMBL" id="MCS4122150.1"/>
    </source>
</evidence>
<dbReference type="EMBL" id="JANTYZ010000003">
    <property type="protein sequence ID" value="MCS3865073.1"/>
    <property type="molecule type" value="Genomic_DNA"/>
</dbReference>
<dbReference type="Proteomes" id="UP001155034">
    <property type="component" value="Unassembled WGS sequence"/>
</dbReference>
<feature type="domain" description="CSD" evidence="3">
    <location>
        <begin position="1"/>
        <end position="63"/>
    </location>
</feature>
<keyword evidence="2" id="KW-0963">Cytoplasm</keyword>
<dbReference type="PIRSF" id="PIRSF002599">
    <property type="entry name" value="Cold_shock_A"/>
    <property type="match status" value="1"/>
</dbReference>
<dbReference type="InterPro" id="IPR002059">
    <property type="entry name" value="CSP_DNA-bd"/>
</dbReference>
<dbReference type="EMBL" id="JANUAE010000006">
    <property type="protein sequence ID" value="MCS3710402.1"/>
    <property type="molecule type" value="Genomic_DNA"/>
</dbReference>
<dbReference type="GeneID" id="83727895"/>
<dbReference type="SUPFAM" id="SSF50249">
    <property type="entry name" value="Nucleic acid-binding proteins"/>
    <property type="match status" value="1"/>
</dbReference>
<evidence type="ECO:0000313" key="5">
    <source>
        <dbReference type="EMBL" id="MCS3710402.1"/>
    </source>
</evidence>
<proteinExistence type="predicted"/>
<evidence type="ECO:0000313" key="4">
    <source>
        <dbReference type="EMBL" id="MCS3678599.1"/>
    </source>
</evidence>
<reference evidence="4" key="1">
    <citation type="submission" date="2022-08" db="EMBL/GenBank/DDBJ databases">
        <title>Genomic Encyclopedia of Type Strains, Phase V (KMG-V): Genome sequencing to study the core and pangenomes of soil and plant-associated prokaryotes.</title>
        <authorList>
            <person name="Whitman W."/>
        </authorList>
    </citation>
    <scope>NUCLEOTIDE SEQUENCE</scope>
    <source>
        <strain evidence="4">0</strain>
        <strain evidence="6">SP2016B</strain>
        <strain evidence="7">SP2017</strain>
        <strain evidence="10">SP3002</strain>
        <strain evidence="8">SP3012</strain>
        <strain evidence="9">SP3026</strain>
        <strain evidence="5">SP3049</strain>
    </source>
</reference>
<comment type="subcellular location">
    <subcellularLocation>
        <location evidence="1">Cytoplasm</location>
    </subcellularLocation>
</comment>
<evidence type="ECO:0000259" key="3">
    <source>
        <dbReference type="PROSITE" id="PS51857"/>
    </source>
</evidence>
<dbReference type="GO" id="GO:0003676">
    <property type="term" value="F:nucleic acid binding"/>
    <property type="evidence" value="ECO:0007669"/>
    <property type="project" value="InterPro"/>
</dbReference>
<name>A0A840D7W5_9BACT</name>
<protein>
    <submittedName>
        <fullName evidence="4">CspA family cold shock protein</fullName>
    </submittedName>
</protein>
<dbReference type="EMBL" id="JANUBB010000013">
    <property type="protein sequence ID" value="MCS3952905.1"/>
    <property type="molecule type" value="Genomic_DNA"/>
</dbReference>
<dbReference type="Proteomes" id="UP001155144">
    <property type="component" value="Unassembled WGS sequence"/>
</dbReference>